<name>A0A2T3HHA6_9SPHI</name>
<organism evidence="4 5">
    <name type="scientific">Pedobacter yulinensis</name>
    <dbReference type="NCBI Taxonomy" id="2126353"/>
    <lineage>
        <taxon>Bacteria</taxon>
        <taxon>Pseudomonadati</taxon>
        <taxon>Bacteroidota</taxon>
        <taxon>Sphingobacteriia</taxon>
        <taxon>Sphingobacteriales</taxon>
        <taxon>Sphingobacteriaceae</taxon>
        <taxon>Pedobacter</taxon>
    </lineage>
</organism>
<dbReference type="CDD" id="cd07010">
    <property type="entry name" value="cupin_PMI_type_I_N_bac"/>
    <property type="match status" value="1"/>
</dbReference>
<dbReference type="SUPFAM" id="SSF51182">
    <property type="entry name" value="RmlC-like cupins"/>
    <property type="match status" value="1"/>
</dbReference>
<keyword evidence="5" id="KW-1185">Reference proteome</keyword>
<evidence type="ECO:0000256" key="1">
    <source>
        <dbReference type="ARBA" id="ARBA00022723"/>
    </source>
</evidence>
<comment type="caution">
    <text evidence="4">The sequence shown here is derived from an EMBL/GenBank/DDBJ whole genome shotgun (WGS) entry which is preliminary data.</text>
</comment>
<evidence type="ECO:0000256" key="2">
    <source>
        <dbReference type="ARBA" id="ARBA00022833"/>
    </source>
</evidence>
<evidence type="ECO:0000313" key="5">
    <source>
        <dbReference type="Proteomes" id="UP000240912"/>
    </source>
</evidence>
<keyword evidence="1" id="KW-0479">Metal-binding</keyword>
<dbReference type="InterPro" id="IPR011051">
    <property type="entry name" value="RmlC_Cupin_sf"/>
</dbReference>
<dbReference type="InterPro" id="IPR014710">
    <property type="entry name" value="RmlC-like_jellyroll"/>
</dbReference>
<gene>
    <name evidence="4" type="ORF">C7T94_18390</name>
</gene>
<feature type="region of interest" description="Disordered" evidence="3">
    <location>
        <begin position="1"/>
        <end position="27"/>
    </location>
</feature>
<dbReference type="GO" id="GO:0046872">
    <property type="term" value="F:metal ion binding"/>
    <property type="evidence" value="ECO:0007669"/>
    <property type="project" value="UniProtKB-KW"/>
</dbReference>
<dbReference type="EMBL" id="PYLS01000008">
    <property type="protein sequence ID" value="PST81836.1"/>
    <property type="molecule type" value="Genomic_DNA"/>
</dbReference>
<dbReference type="PANTHER" id="PTHR42742">
    <property type="entry name" value="TRANSCRIPTIONAL REPRESSOR MPRA"/>
    <property type="match status" value="1"/>
</dbReference>
<dbReference type="Gene3D" id="2.60.120.10">
    <property type="entry name" value="Jelly Rolls"/>
    <property type="match status" value="1"/>
</dbReference>
<dbReference type="OrthoDB" id="9808275at2"/>
<evidence type="ECO:0008006" key="6">
    <source>
        <dbReference type="Google" id="ProtNLM"/>
    </source>
</evidence>
<proteinExistence type="predicted"/>
<dbReference type="Proteomes" id="UP000240912">
    <property type="component" value="Unassembled WGS sequence"/>
</dbReference>
<dbReference type="RefSeq" id="WP_107217419.1">
    <property type="nucleotide sequence ID" value="NZ_KZ686272.1"/>
</dbReference>
<keyword evidence="2" id="KW-0862">Zinc</keyword>
<evidence type="ECO:0000313" key="4">
    <source>
        <dbReference type="EMBL" id="PST81836.1"/>
    </source>
</evidence>
<reference evidence="4 5" key="1">
    <citation type="submission" date="2018-03" db="EMBL/GenBank/DDBJ databases">
        <authorList>
            <person name="Keele B.F."/>
        </authorList>
    </citation>
    <scope>NUCLEOTIDE SEQUENCE [LARGE SCALE GENOMIC DNA]</scope>
    <source>
        <strain evidence="4 5">YL28-9</strain>
    </source>
</reference>
<protein>
    <recommendedName>
        <fullName evidence="6">ROK family protein</fullName>
    </recommendedName>
</protein>
<dbReference type="InterPro" id="IPR051804">
    <property type="entry name" value="Carb_Metab_Reg_Kinase/Isom"/>
</dbReference>
<accession>A0A2T3HHA6</accession>
<dbReference type="AlphaFoldDB" id="A0A2T3HHA6"/>
<dbReference type="PANTHER" id="PTHR42742:SF3">
    <property type="entry name" value="FRUCTOKINASE"/>
    <property type="match status" value="1"/>
</dbReference>
<evidence type="ECO:0000256" key="3">
    <source>
        <dbReference type="SAM" id="MobiDB-lite"/>
    </source>
</evidence>
<sequence length="594" mass="66115">MDTQHTTLPALRRSRQPLMPPQLDSPRPDGYTIYPTHQLAGGLIHTGYEDLANWVAGHKLVAIDGFQGVFFAEVRDSIDAQLRQAGISATWVDTASYLKPEAEVTALVSPYLGRPGSPWGKRASLTLADFFNIPQVSIDAARNEVTIIIGPGAALFAPSAAIVYVDLPKNELQLRMRAGAAANLGAAANADYAETYKRFYFVDWVVLNAHKKEVLPHAAIVADGQWPGKLNWIGGNDLSHALADLGSSAFRVRPWFEPGAWGGQWMKNNLAGLNAEEVNYAWSFELIVPENGLVFESSGLLLEVSFDCLMFSQRNAVLGNFAERFGDEFPIRFDFLDTWNGGNLSIQCHPTLPYIQEHFGERLTQDETYYIMDSQPGAEVYLGFREGIDPQHFRNELEESQATGKTVDIPQFVQTFKANKHDLFLIPNGTVHSAGKGSLVLEISATPYIFTFKMYDWLRLDLNGKPRPINIEHAFNNLDFSRQGKRVTQELVAAPRQLAAGDDWQIIDLPTHEAHFYGVHRLEFSNRLEQQTNGSPHVFMLVEGERIIVVLPGERTQTYHYAETFVVPAAAGNYILINTGSSPAKVVRAFLKPN</sequence>